<protein>
    <submittedName>
        <fullName evidence="4">Putative delta-60 repeat protein</fullName>
    </submittedName>
</protein>
<dbReference type="InterPro" id="IPR026444">
    <property type="entry name" value="Secre_tail"/>
</dbReference>
<feature type="chain" id="PRO_5032912078" evidence="2">
    <location>
        <begin position="21"/>
        <end position="456"/>
    </location>
</feature>
<evidence type="ECO:0000259" key="3">
    <source>
        <dbReference type="Pfam" id="PF18962"/>
    </source>
</evidence>
<organism evidence="4 5">
    <name type="scientific">Chryseobacterium shigense</name>
    <dbReference type="NCBI Taxonomy" id="297244"/>
    <lineage>
        <taxon>Bacteria</taxon>
        <taxon>Pseudomonadati</taxon>
        <taxon>Bacteroidota</taxon>
        <taxon>Flavobacteriia</taxon>
        <taxon>Flavobacteriales</taxon>
        <taxon>Weeksellaceae</taxon>
        <taxon>Chryseobacterium group</taxon>
        <taxon>Chryseobacterium</taxon>
    </lineage>
</organism>
<comment type="caution">
    <text evidence="4">The sequence shown here is derived from an EMBL/GenBank/DDBJ whole genome shotgun (WGS) entry which is preliminary data.</text>
</comment>
<feature type="domain" description="Secretion system C-terminal sorting" evidence="3">
    <location>
        <begin position="393"/>
        <end position="453"/>
    </location>
</feature>
<dbReference type="NCBIfam" id="TIGR04183">
    <property type="entry name" value="Por_Secre_tail"/>
    <property type="match status" value="1"/>
</dbReference>
<evidence type="ECO:0000256" key="2">
    <source>
        <dbReference type="SAM" id="SignalP"/>
    </source>
</evidence>
<dbReference type="InterPro" id="IPR013431">
    <property type="entry name" value="Delta_60_rpt"/>
</dbReference>
<dbReference type="RefSeq" id="WP_184158074.1">
    <property type="nucleotide sequence ID" value="NZ_JACHLC010000001.1"/>
</dbReference>
<dbReference type="Proteomes" id="UP000589738">
    <property type="component" value="Unassembled WGS sequence"/>
</dbReference>
<keyword evidence="5" id="KW-1185">Reference proteome</keyword>
<evidence type="ECO:0000313" key="4">
    <source>
        <dbReference type="EMBL" id="MBB6370881.1"/>
    </source>
</evidence>
<dbReference type="Pfam" id="PF17164">
    <property type="entry name" value="DUF5122"/>
    <property type="match status" value="2"/>
</dbReference>
<proteinExistence type="predicted"/>
<reference evidence="4 5" key="1">
    <citation type="submission" date="2020-08" db="EMBL/GenBank/DDBJ databases">
        <title>Functional genomics of gut bacteria from endangered species of beetles.</title>
        <authorList>
            <person name="Carlos-Shanley C."/>
        </authorList>
    </citation>
    <scope>NUCLEOTIDE SEQUENCE [LARGE SCALE GENOMIC DNA]</scope>
    <source>
        <strain evidence="4 5">S00136</strain>
    </source>
</reference>
<gene>
    <name evidence="4" type="ORF">HNP36_001934</name>
</gene>
<dbReference type="Gene3D" id="2.80.10.50">
    <property type="match status" value="1"/>
</dbReference>
<evidence type="ECO:0000313" key="5">
    <source>
        <dbReference type="Proteomes" id="UP000589738"/>
    </source>
</evidence>
<sequence length="456" mass="49176">MKKIFILMAAATAFCSNFNAQIISLNTSFGNQGIVSIPLTGEANELQILESNDGKLLAYGKDVPGHGNKIYKLNMDGSFDTSFGNAGTLTLPNYPGNFNVVFQGSDKILVTFQKSTNISPLQLSVLRYNANGTPDTSFATNGEFTASTDAIDGFVNNTAVLSDNSILIANGSKLIKLTSNGAIDSSYGNNGSVDYLNNGSIQNSNSDLFIFHNDKINKTSLNGINNATFGTNGTFTYPEAGYFFSKQNTDGTIYSLDLDNSKFYNVSSAGILSNTISLTNDSNTLEYYSSFASAGNKIFFVGTTSADAPFIVSYNNSGNPVSLNSQISYKETAIPTGNYTSLLAKNNTLYVAGDRKDTSTNQWYYVVAKYNISDATLATMESTAEHSISFESPAKSNLNFSTTEKVDKIEIYSADGKLIKRVNKNNSDVSDLAKGVYIIKTELLNGKVITKKVLKN</sequence>
<dbReference type="NCBIfam" id="TIGR02608">
    <property type="entry name" value="delta_60_rpt"/>
    <property type="match status" value="3"/>
</dbReference>
<dbReference type="Pfam" id="PF18962">
    <property type="entry name" value="Por_Secre_tail"/>
    <property type="match status" value="1"/>
</dbReference>
<accession>A0A841N850</accession>
<dbReference type="AlphaFoldDB" id="A0A841N850"/>
<evidence type="ECO:0000256" key="1">
    <source>
        <dbReference type="ARBA" id="ARBA00022729"/>
    </source>
</evidence>
<dbReference type="EMBL" id="JACHLC010000001">
    <property type="protein sequence ID" value="MBB6370881.1"/>
    <property type="molecule type" value="Genomic_DNA"/>
</dbReference>
<name>A0A841N850_9FLAO</name>
<feature type="signal peptide" evidence="2">
    <location>
        <begin position="1"/>
        <end position="20"/>
    </location>
</feature>
<keyword evidence="1 2" id="KW-0732">Signal</keyword>